<evidence type="ECO:0000256" key="2">
    <source>
        <dbReference type="ARBA" id="ARBA00022741"/>
    </source>
</evidence>
<keyword evidence="4" id="KW-0346">Stress response</keyword>
<dbReference type="Pfam" id="PF00012">
    <property type="entry name" value="HSP70"/>
    <property type="match status" value="1"/>
</dbReference>
<sequence>MTQQIVSKAVGIDLGTTNSAVAVMDPADGDIVIHRDPVTKSSTTPSCVWRSPAGGEPVVGRKAYARKGSTPEPVTSVKRLMGTRTTVDLGGERRTPQQVSAAILAEMKRQIEADVAAFDTEGVRWIVDRAVVTVPAYFDQPQIDATREAAEQAGLEVLGLLHEPTAAASHYCWRTATQNGTFLVYDLGGGTFDVSVLRCTAGTFEVLGISGNNRLGGDDIDAAMARHLQKMLQADGYALDLAPEKDPEDALRFSQLKILAEGAKKALSERTDYILRDTGRLTDQQGEPVVIETLLERAELDAVARPFIERTFTYCDEAIARATDRAGITLADVDHIILAGGSTHMPLVRQMVTDELCGTAAPGSPRTIRAACAGPVYEQVDTVVALGAAVRAAAVGGLSVYDAERTVRVSFHGTATTGRATTSVGGTVKALTDGLDLTDGQVRLTTAGFEDQADLSAEGAFAFRDVPVQPDAESSLTFEVYDAYGDLRATAGRQLAHTSGEQRPTGGTGGAAITAKAVLMEVDYGDGRTGREELVPAMQQLPYERPFEFAHPGKERVELRLFQQSVPIQVITVLVPSSTPRGTAIHLNVAMYENAAIAVRGSIGEISFDVPIELPVEREMPSEAETAALYQRFKENLGYLAAGPQNTAKAQWAMAERAFQEAKESGDVPGAVHEFRELEQIADAVSRSGGELQPPKRDFDDLVADCQGLHAHLVENGVPEGKTFDAPEIARGIEEQRLRGEQAHAAGDQRAYGEVIQRLQRVFGYLQGLMRSERTAAEIPPAVRASAQLQADLRGTEELIRVAEATGRTAESRELSDIHHKLRLQEARIAADPEGVLRDISRTNARLRQLARILIDVDGGSDYGVPILLQGGGPGQGRHQ</sequence>
<gene>
    <name evidence="6" type="ORF">ABII15_22685</name>
</gene>
<dbReference type="AlphaFoldDB" id="A0AAU8IX20"/>
<keyword evidence="2" id="KW-0547">Nucleotide-binding</keyword>
<dbReference type="GO" id="GO:0005524">
    <property type="term" value="F:ATP binding"/>
    <property type="evidence" value="ECO:0007669"/>
    <property type="project" value="UniProtKB-KW"/>
</dbReference>
<evidence type="ECO:0000256" key="5">
    <source>
        <dbReference type="ARBA" id="ARBA00023186"/>
    </source>
</evidence>
<evidence type="ECO:0000256" key="4">
    <source>
        <dbReference type="ARBA" id="ARBA00023016"/>
    </source>
</evidence>
<dbReference type="PROSITE" id="PS00329">
    <property type="entry name" value="HSP70_2"/>
    <property type="match status" value="1"/>
</dbReference>
<keyword evidence="3" id="KW-0067">ATP-binding</keyword>
<dbReference type="EMBL" id="CP159534">
    <property type="protein sequence ID" value="XCJ72593.1"/>
    <property type="molecule type" value="Genomic_DNA"/>
</dbReference>
<dbReference type="PRINTS" id="PR00301">
    <property type="entry name" value="HEATSHOCK70"/>
</dbReference>
<dbReference type="CDD" id="cd24029">
    <property type="entry name" value="ASKHA_NBD_HSP70_DnaK_HscA_HscC"/>
    <property type="match status" value="1"/>
</dbReference>
<name>A0AAU8IX20_9ACTN</name>
<dbReference type="SUPFAM" id="SSF53067">
    <property type="entry name" value="Actin-like ATPase domain"/>
    <property type="match status" value="2"/>
</dbReference>
<dbReference type="PROSITE" id="PS00297">
    <property type="entry name" value="HSP70_1"/>
    <property type="match status" value="1"/>
</dbReference>
<organism evidence="6">
    <name type="scientific">Streptomyces tabacisoli</name>
    <dbReference type="NCBI Taxonomy" id="3156398"/>
    <lineage>
        <taxon>Bacteria</taxon>
        <taxon>Bacillati</taxon>
        <taxon>Actinomycetota</taxon>
        <taxon>Actinomycetes</taxon>
        <taxon>Kitasatosporales</taxon>
        <taxon>Streptomycetaceae</taxon>
        <taxon>Streptomyces</taxon>
    </lineage>
</organism>
<dbReference type="InterPro" id="IPR018181">
    <property type="entry name" value="Heat_shock_70_CS"/>
</dbReference>
<dbReference type="Gene3D" id="3.90.640.10">
    <property type="entry name" value="Actin, Chain A, domain 4"/>
    <property type="match status" value="1"/>
</dbReference>
<evidence type="ECO:0000313" key="6">
    <source>
        <dbReference type="EMBL" id="XCJ72593.1"/>
    </source>
</evidence>
<dbReference type="PROSITE" id="PS01036">
    <property type="entry name" value="HSP70_3"/>
    <property type="match status" value="1"/>
</dbReference>
<comment type="similarity">
    <text evidence="1">Belongs to the heat shock protein 70 family.</text>
</comment>
<dbReference type="InterPro" id="IPR013126">
    <property type="entry name" value="Hsp_70_fam"/>
</dbReference>
<dbReference type="PANTHER" id="PTHR19375">
    <property type="entry name" value="HEAT SHOCK PROTEIN 70KDA"/>
    <property type="match status" value="1"/>
</dbReference>
<dbReference type="FunFam" id="3.30.420.40:FF:000028">
    <property type="entry name" value="heat shock 70 kDa protein-like"/>
    <property type="match status" value="1"/>
</dbReference>
<evidence type="ECO:0000256" key="3">
    <source>
        <dbReference type="ARBA" id="ARBA00022840"/>
    </source>
</evidence>
<evidence type="ECO:0000256" key="1">
    <source>
        <dbReference type="ARBA" id="ARBA00007381"/>
    </source>
</evidence>
<dbReference type="KEGG" id="stac:ABII15_22685"/>
<protein>
    <submittedName>
        <fullName evidence="6">Hsp70 family protein</fullName>
    </submittedName>
</protein>
<dbReference type="InterPro" id="IPR043129">
    <property type="entry name" value="ATPase_NBD"/>
</dbReference>
<dbReference type="Gene3D" id="3.30.420.40">
    <property type="match status" value="2"/>
</dbReference>
<keyword evidence="5" id="KW-0143">Chaperone</keyword>
<proteinExistence type="inferred from homology"/>
<reference evidence="6" key="1">
    <citation type="submission" date="2024-06" db="EMBL/GenBank/DDBJ databases">
        <title>Streptomyces sp. strain HUAS MG91 genome sequences.</title>
        <authorList>
            <person name="Mo P."/>
        </authorList>
    </citation>
    <scope>NUCLEOTIDE SEQUENCE</scope>
    <source>
        <strain evidence="6">HUAS MG91</strain>
    </source>
</reference>
<dbReference type="RefSeq" id="WP_353944151.1">
    <property type="nucleotide sequence ID" value="NZ_CP159534.1"/>
</dbReference>
<dbReference type="GO" id="GO:0140662">
    <property type="term" value="F:ATP-dependent protein folding chaperone"/>
    <property type="evidence" value="ECO:0007669"/>
    <property type="project" value="InterPro"/>
</dbReference>
<accession>A0AAU8IX20</accession>